<keyword evidence="1" id="KW-0732">Signal</keyword>
<feature type="signal peptide" evidence="1">
    <location>
        <begin position="1"/>
        <end position="29"/>
    </location>
</feature>
<evidence type="ECO:0000256" key="1">
    <source>
        <dbReference type="SAM" id="SignalP"/>
    </source>
</evidence>
<evidence type="ECO:0000313" key="3">
    <source>
        <dbReference type="EMBL" id="MBF6354707.1"/>
    </source>
</evidence>
<name>A0ABS0DAP8_9NOCA</name>
<keyword evidence="4" id="KW-1185">Reference proteome</keyword>
<feature type="domain" description="Pyrrolo-quinoline quinone repeat" evidence="2">
    <location>
        <begin position="74"/>
        <end position="300"/>
    </location>
</feature>
<dbReference type="SUPFAM" id="SSF50998">
    <property type="entry name" value="Quinoprotein alcohol dehydrogenase-like"/>
    <property type="match status" value="1"/>
</dbReference>
<dbReference type="InterPro" id="IPR015943">
    <property type="entry name" value="WD40/YVTN_repeat-like_dom_sf"/>
</dbReference>
<evidence type="ECO:0000313" key="4">
    <source>
        <dbReference type="Proteomes" id="UP000707731"/>
    </source>
</evidence>
<sequence length="396" mass="42028">MGWNTIRDAARVAVAAALAAALAACGSGAAETGGTSGPPDAPILNLSGIEKIDLGTYRDIGVTENGLYTVTEDAVTGFDPTGARQWTLRKDGMAPDPERVQAVPYEAVLMVGWDEAPGLVAYSTETGEELWSTQAPEWHQVAVTDGRVSFADAYSGRQRWSVELASFGCPVTDDPLAPVWIRDAVLVRCYTAVGADGRGTDQWAGALNPADGTALWQRRLTGSENVAVESRNTLAIEHEGGDTEVVDLTTGTAIARRPAAPGSRYRLPRPDGISLVMDSTTLSDNTEMRLQEADGRVRWTAPLDAAEEVLPLTTVVSGNVILATMQRTSGDRTASLLAYDMTTGARTLVAGPGPSVRDEQPLLRMSVRRQQVRTQSAPWGVLVPDEDGSVAVVPAE</sequence>
<dbReference type="EMBL" id="JADLQN010000001">
    <property type="protein sequence ID" value="MBF6354707.1"/>
    <property type="molecule type" value="Genomic_DNA"/>
</dbReference>
<dbReference type="RefSeq" id="WP_195001421.1">
    <property type="nucleotide sequence ID" value="NZ_JADLQN010000001.1"/>
</dbReference>
<proteinExistence type="predicted"/>
<reference evidence="3 4" key="1">
    <citation type="submission" date="2020-10" db="EMBL/GenBank/DDBJ databases">
        <title>Identification of Nocardia species via Next-generation sequencing and recognition of intraspecies genetic diversity.</title>
        <authorList>
            <person name="Li P."/>
            <person name="Li P."/>
            <person name="Lu B."/>
        </authorList>
    </citation>
    <scope>NUCLEOTIDE SEQUENCE [LARGE SCALE GENOMIC DNA]</scope>
    <source>
        <strain evidence="3 4">BJ06-0143</strain>
    </source>
</reference>
<comment type="caution">
    <text evidence="3">The sequence shown here is derived from an EMBL/GenBank/DDBJ whole genome shotgun (WGS) entry which is preliminary data.</text>
</comment>
<dbReference type="Proteomes" id="UP000707731">
    <property type="component" value="Unassembled WGS sequence"/>
</dbReference>
<organism evidence="3 4">
    <name type="scientific">Nocardia higoensis</name>
    <dbReference type="NCBI Taxonomy" id="228599"/>
    <lineage>
        <taxon>Bacteria</taxon>
        <taxon>Bacillati</taxon>
        <taxon>Actinomycetota</taxon>
        <taxon>Actinomycetes</taxon>
        <taxon>Mycobacteriales</taxon>
        <taxon>Nocardiaceae</taxon>
        <taxon>Nocardia</taxon>
    </lineage>
</organism>
<accession>A0ABS0DAP8</accession>
<dbReference type="InterPro" id="IPR002372">
    <property type="entry name" value="PQQ_rpt_dom"/>
</dbReference>
<feature type="chain" id="PRO_5046384211" evidence="1">
    <location>
        <begin position="30"/>
        <end position="396"/>
    </location>
</feature>
<gene>
    <name evidence="3" type="ORF">IU449_09150</name>
</gene>
<protein>
    <submittedName>
        <fullName evidence="3">PQQ-binding-like beta-propeller repeat protein</fullName>
    </submittedName>
</protein>
<dbReference type="PROSITE" id="PS51257">
    <property type="entry name" value="PROKAR_LIPOPROTEIN"/>
    <property type="match status" value="1"/>
</dbReference>
<dbReference type="Gene3D" id="2.130.10.10">
    <property type="entry name" value="YVTN repeat-like/Quinoprotein amine dehydrogenase"/>
    <property type="match status" value="1"/>
</dbReference>
<evidence type="ECO:0000259" key="2">
    <source>
        <dbReference type="Pfam" id="PF13360"/>
    </source>
</evidence>
<dbReference type="Pfam" id="PF13360">
    <property type="entry name" value="PQQ_2"/>
    <property type="match status" value="1"/>
</dbReference>
<dbReference type="InterPro" id="IPR011047">
    <property type="entry name" value="Quinoprotein_ADH-like_sf"/>
</dbReference>